<dbReference type="AlphaFoldDB" id="A0AAJ7C911"/>
<dbReference type="GO" id="GO:0044458">
    <property type="term" value="P:motile cilium assembly"/>
    <property type="evidence" value="ECO:0007669"/>
    <property type="project" value="TreeGrafter"/>
</dbReference>
<dbReference type="GeneID" id="107272323"/>
<name>A0AAJ7C911_CEPCN</name>
<dbReference type="KEGG" id="ccin:107272323"/>
<accession>A0AAJ7C911</accession>
<dbReference type="PANTHER" id="PTHR22118:SF14">
    <property type="entry name" value="DYNEIN AXONEMAL ASSEMBLY FACTOR 3"/>
    <property type="match status" value="1"/>
</dbReference>
<dbReference type="PANTHER" id="PTHR22118">
    <property type="entry name" value="DYNEIN ASSEMBLY FACTOR 3, AXONEMAL"/>
    <property type="match status" value="1"/>
</dbReference>
<dbReference type="InterPro" id="IPR027974">
    <property type="entry name" value="DUF4470"/>
</dbReference>
<evidence type="ECO:0000259" key="6">
    <source>
        <dbReference type="Pfam" id="PF14740"/>
    </source>
</evidence>
<reference evidence="8" key="1">
    <citation type="submission" date="2025-08" db="UniProtKB">
        <authorList>
            <consortium name="RefSeq"/>
        </authorList>
    </citation>
    <scope>IDENTIFICATION</scope>
</reference>
<organism evidence="7 8">
    <name type="scientific">Cephus cinctus</name>
    <name type="common">Wheat stem sawfly</name>
    <dbReference type="NCBI Taxonomy" id="211228"/>
    <lineage>
        <taxon>Eukaryota</taxon>
        <taxon>Metazoa</taxon>
        <taxon>Ecdysozoa</taxon>
        <taxon>Arthropoda</taxon>
        <taxon>Hexapoda</taxon>
        <taxon>Insecta</taxon>
        <taxon>Pterygota</taxon>
        <taxon>Neoptera</taxon>
        <taxon>Endopterygota</taxon>
        <taxon>Hymenoptera</taxon>
        <taxon>Cephoidea</taxon>
        <taxon>Cephidae</taxon>
        <taxon>Cephus</taxon>
    </lineage>
</organism>
<keyword evidence="7" id="KW-1185">Reference proteome</keyword>
<keyword evidence="3" id="KW-0970">Cilium biogenesis/degradation</keyword>
<proteinExistence type="inferred from homology"/>
<evidence type="ECO:0000256" key="2">
    <source>
        <dbReference type="ARBA" id="ARBA00022490"/>
    </source>
</evidence>
<feature type="domain" description="Dynein assembly factor 3 C-terminal" evidence="6">
    <location>
        <begin position="128"/>
        <end position="429"/>
    </location>
</feature>
<evidence type="ECO:0000256" key="3">
    <source>
        <dbReference type="ARBA" id="ARBA00022794"/>
    </source>
</evidence>
<evidence type="ECO:0000313" key="7">
    <source>
        <dbReference type="Proteomes" id="UP000694920"/>
    </source>
</evidence>
<dbReference type="GO" id="GO:0120293">
    <property type="term" value="C:dynein axonemal particle"/>
    <property type="evidence" value="ECO:0007669"/>
    <property type="project" value="UniProtKB-SubCell"/>
</dbReference>
<feature type="domain" description="DUF4470" evidence="5">
    <location>
        <begin position="2"/>
        <end position="100"/>
    </location>
</feature>
<comment type="similarity">
    <text evidence="1">Belongs to the DNAAF3 family.</text>
</comment>
<dbReference type="RefSeq" id="XP_015604868.1">
    <property type="nucleotide sequence ID" value="XM_015749382.2"/>
</dbReference>
<dbReference type="InterPro" id="IPR039304">
    <property type="entry name" value="DNAAF3"/>
</dbReference>
<gene>
    <name evidence="8" type="primary">LOC107272323</name>
</gene>
<dbReference type="Pfam" id="PF14740">
    <property type="entry name" value="DUF4471"/>
    <property type="match status" value="1"/>
</dbReference>
<dbReference type="CTD" id="352909"/>
<dbReference type="GO" id="GO:0070286">
    <property type="term" value="P:axonemal dynein complex assembly"/>
    <property type="evidence" value="ECO:0007669"/>
    <property type="project" value="InterPro"/>
</dbReference>
<dbReference type="InterPro" id="IPR028235">
    <property type="entry name" value="DNAAF3_C"/>
</dbReference>
<evidence type="ECO:0000259" key="5">
    <source>
        <dbReference type="Pfam" id="PF14737"/>
    </source>
</evidence>
<sequence length="446" mass="52045">MWWGYSPPLDLRLEIHESENNCLEDPVEFLIVGSADARHITKTLASSYMHPKRPIRFHVIEPTMEQVARSILLLSTCLEENLGLQEATQYYLEILGNTLLRPATAKYLVRRANRLVDIPTKTIECPWLSLDKLKHRDRDRLEWIFKFWGRATCEGVPVVEYWDRRVRKLLGTRYDYKDGAFDWDFHMVLKPRGHKNLTIQEYRFWRNNGIAFTWLEGEPARSNPTLLSNILPQGDGFFHYAYLGDITNGPYLTWALDEETEDKKNKKQKLRATDTAEKEVLQVIHEIRTNEPLCCELVAAHRDPSILNGIIMTEMPDSEIEQESWSLGNTISRMKETILWKLIPDIQIIIHPVTALDNYKNKLEFMNKFDVVWLSHNMTNQLGNTAPLLKTGGKMLIESRKFLTELRKDDLEKFTKDLKAQARDNGLRELIDFDAEKHVVARFCKC</sequence>
<protein>
    <submittedName>
        <fullName evidence="8">Dynein assembly factor 3, axonemal homolog</fullName>
    </submittedName>
</protein>
<dbReference type="Proteomes" id="UP000694920">
    <property type="component" value="Unplaced"/>
</dbReference>
<dbReference type="Pfam" id="PF14737">
    <property type="entry name" value="DUF4470"/>
    <property type="match status" value="1"/>
</dbReference>
<keyword evidence="2" id="KW-0963">Cytoplasm</keyword>
<comment type="subcellular location">
    <subcellularLocation>
        <location evidence="4">Dynein axonemal particle</location>
    </subcellularLocation>
</comment>
<evidence type="ECO:0000313" key="8">
    <source>
        <dbReference type="RefSeq" id="XP_015604868.1"/>
    </source>
</evidence>
<evidence type="ECO:0000256" key="1">
    <source>
        <dbReference type="ARBA" id="ARBA00010449"/>
    </source>
</evidence>
<evidence type="ECO:0000256" key="4">
    <source>
        <dbReference type="ARBA" id="ARBA00024190"/>
    </source>
</evidence>